<evidence type="ECO:0000256" key="1">
    <source>
        <dbReference type="PIRSR" id="PIRSR000097-1"/>
    </source>
</evidence>
<evidence type="ECO:0000313" key="5">
    <source>
        <dbReference type="EMBL" id="KHL05076.1"/>
    </source>
</evidence>
<evidence type="ECO:0000256" key="3">
    <source>
        <dbReference type="PIRSR" id="PIRSR000097-3"/>
    </source>
</evidence>
<evidence type="ECO:0000256" key="2">
    <source>
        <dbReference type="PIRSR" id="PIRSR000097-2"/>
    </source>
</evidence>
<dbReference type="PANTHER" id="PTHR43638:SF3">
    <property type="entry name" value="ALDEHYDE REDUCTASE"/>
    <property type="match status" value="1"/>
</dbReference>
<dbReference type="InterPro" id="IPR020471">
    <property type="entry name" value="AKR"/>
</dbReference>
<organism evidence="5 6">
    <name type="scientific">Sinomonas humi</name>
    <dbReference type="NCBI Taxonomy" id="1338436"/>
    <lineage>
        <taxon>Bacteria</taxon>
        <taxon>Bacillati</taxon>
        <taxon>Actinomycetota</taxon>
        <taxon>Actinomycetes</taxon>
        <taxon>Micrococcales</taxon>
        <taxon>Micrococcaceae</taxon>
        <taxon>Sinomonas</taxon>
    </lineage>
</organism>
<sequence>MPRLALPNGTEVPRLGQGTWYMGEERSRRDEELRALRTGLDLGLTLVDTAEMYGDGRSEELVAEAIAGRRDEVFLVSKVLPWNATRRGTRAALEASLRRLETDYLDLYLYHWRGSVPLEESIEALIGLEEAGLIRGWGVSNLDPADLAELDSMTGASGPHGLQTDQVLYNLTRRGIELDLVPQLNSAGVPVMAYSPIEQGRVLGHPALGEIARRHEASDAQVALAWVLRNEGVIAIPKSSTPEHTAQNRQALDLRLTSQDLAALEAAFPRPSSPVPLEML</sequence>
<dbReference type="PIRSF" id="PIRSF000097">
    <property type="entry name" value="AKR"/>
    <property type="match status" value="1"/>
</dbReference>
<feature type="active site" description="Proton donor" evidence="1">
    <location>
        <position position="53"/>
    </location>
</feature>
<dbReference type="EMBL" id="JTDL01000037">
    <property type="protein sequence ID" value="KHL05076.1"/>
    <property type="molecule type" value="Genomic_DNA"/>
</dbReference>
<evidence type="ECO:0000259" key="4">
    <source>
        <dbReference type="Pfam" id="PF00248"/>
    </source>
</evidence>
<dbReference type="STRING" id="1338436.LK10_02695"/>
<reference evidence="5 6" key="1">
    <citation type="submission" date="2014-09" db="EMBL/GenBank/DDBJ databases">
        <title>Genome sequence of Sinomonas sp. MUSC 117.</title>
        <authorList>
            <person name="Lee L.-H."/>
        </authorList>
    </citation>
    <scope>NUCLEOTIDE SEQUENCE [LARGE SCALE GENOMIC DNA]</scope>
    <source>
        <strain evidence="5 6">MUSC 117</strain>
    </source>
</reference>
<dbReference type="GO" id="GO:0016491">
    <property type="term" value="F:oxidoreductase activity"/>
    <property type="evidence" value="ECO:0007669"/>
    <property type="project" value="InterPro"/>
</dbReference>
<dbReference type="Pfam" id="PF00248">
    <property type="entry name" value="Aldo_ket_red"/>
    <property type="match status" value="1"/>
</dbReference>
<dbReference type="InterPro" id="IPR023210">
    <property type="entry name" value="NADP_OxRdtase_dom"/>
</dbReference>
<dbReference type="OrthoDB" id="9768793at2"/>
<comment type="caution">
    <text evidence="5">The sequence shown here is derived from an EMBL/GenBank/DDBJ whole genome shotgun (WGS) entry which is preliminary data.</text>
</comment>
<dbReference type="CDD" id="cd19138">
    <property type="entry name" value="AKR_YeaE"/>
    <property type="match status" value="1"/>
</dbReference>
<keyword evidence="6" id="KW-1185">Reference proteome</keyword>
<dbReference type="Gene3D" id="3.20.20.100">
    <property type="entry name" value="NADP-dependent oxidoreductase domain"/>
    <property type="match status" value="1"/>
</dbReference>
<feature type="binding site" evidence="2">
    <location>
        <position position="111"/>
    </location>
    <ligand>
        <name>substrate</name>
    </ligand>
</feature>
<dbReference type="PRINTS" id="PR00069">
    <property type="entry name" value="ALDKETRDTASE"/>
</dbReference>
<feature type="site" description="Lowers pKa of active site Tyr" evidence="3">
    <location>
        <position position="78"/>
    </location>
</feature>
<dbReference type="PANTHER" id="PTHR43638">
    <property type="entry name" value="OXIDOREDUCTASE, ALDO/KETO REDUCTASE FAMILY PROTEIN"/>
    <property type="match status" value="1"/>
</dbReference>
<protein>
    <submittedName>
        <fullName evidence="5">Oxidoreductase</fullName>
    </submittedName>
</protein>
<name>A0A0B2AN79_9MICC</name>
<dbReference type="Proteomes" id="UP000030982">
    <property type="component" value="Unassembled WGS sequence"/>
</dbReference>
<feature type="domain" description="NADP-dependent oxidoreductase" evidence="4">
    <location>
        <begin position="14"/>
        <end position="266"/>
    </location>
</feature>
<gene>
    <name evidence="5" type="ORF">LK10_02695</name>
</gene>
<evidence type="ECO:0000313" key="6">
    <source>
        <dbReference type="Proteomes" id="UP000030982"/>
    </source>
</evidence>
<dbReference type="SUPFAM" id="SSF51430">
    <property type="entry name" value="NAD(P)-linked oxidoreductase"/>
    <property type="match status" value="1"/>
</dbReference>
<dbReference type="InterPro" id="IPR036812">
    <property type="entry name" value="NAD(P)_OxRdtase_dom_sf"/>
</dbReference>
<proteinExistence type="predicted"/>
<dbReference type="AlphaFoldDB" id="A0A0B2AN79"/>
<accession>A0A0B2AN79</accession>